<comment type="caution">
    <text evidence="2">The sequence shown here is derived from an EMBL/GenBank/DDBJ whole genome shotgun (WGS) entry which is preliminary data.</text>
</comment>
<proteinExistence type="predicted"/>
<dbReference type="InterPro" id="IPR027417">
    <property type="entry name" value="P-loop_NTPase"/>
</dbReference>
<dbReference type="PANTHER" id="PTHR34407:SF1">
    <property type="entry name" value="SGNH HYDROLASE-TYPE ESTERASE DOMAIN-CONTAINING PROTEIN"/>
    <property type="match status" value="1"/>
</dbReference>
<dbReference type="Gene3D" id="3.40.50.300">
    <property type="entry name" value="P-loop containing nucleotide triphosphate hydrolases"/>
    <property type="match status" value="1"/>
</dbReference>
<dbReference type="InterPro" id="IPR036514">
    <property type="entry name" value="SGNH_hydro_sf"/>
</dbReference>
<feature type="region of interest" description="Disordered" evidence="1">
    <location>
        <begin position="450"/>
        <end position="477"/>
    </location>
</feature>
<keyword evidence="3" id="KW-1185">Reference proteome</keyword>
<dbReference type="Gene3D" id="3.40.50.1110">
    <property type="entry name" value="SGNH hydrolase"/>
    <property type="match status" value="1"/>
</dbReference>
<evidence type="ECO:0000313" key="2">
    <source>
        <dbReference type="EMBL" id="KAG5189559.1"/>
    </source>
</evidence>
<evidence type="ECO:0000313" key="3">
    <source>
        <dbReference type="Proteomes" id="UP000664859"/>
    </source>
</evidence>
<organism evidence="2 3">
    <name type="scientific">Tribonema minus</name>
    <dbReference type="NCBI Taxonomy" id="303371"/>
    <lineage>
        <taxon>Eukaryota</taxon>
        <taxon>Sar</taxon>
        <taxon>Stramenopiles</taxon>
        <taxon>Ochrophyta</taxon>
        <taxon>PX clade</taxon>
        <taxon>Xanthophyceae</taxon>
        <taxon>Tribonematales</taxon>
        <taxon>Tribonemataceae</taxon>
        <taxon>Tribonema</taxon>
    </lineage>
</organism>
<dbReference type="Proteomes" id="UP000664859">
    <property type="component" value="Unassembled WGS sequence"/>
</dbReference>
<name>A0A835ZFJ8_9STRA</name>
<evidence type="ECO:0000256" key="1">
    <source>
        <dbReference type="SAM" id="MobiDB-lite"/>
    </source>
</evidence>
<protein>
    <submittedName>
        <fullName evidence="2">Uncharacterized protein</fullName>
    </submittedName>
</protein>
<reference evidence="2" key="1">
    <citation type="submission" date="2021-02" db="EMBL/GenBank/DDBJ databases">
        <title>First Annotated Genome of the Yellow-green Alga Tribonema minus.</title>
        <authorList>
            <person name="Mahan K.M."/>
        </authorList>
    </citation>
    <scope>NUCLEOTIDE SEQUENCE</scope>
    <source>
        <strain evidence="2">UTEX B ZZ1240</strain>
    </source>
</reference>
<accession>A0A835ZFJ8</accession>
<dbReference type="AlphaFoldDB" id="A0A835ZFJ8"/>
<dbReference type="SUPFAM" id="SSF52540">
    <property type="entry name" value="P-loop containing nucleoside triphosphate hydrolases"/>
    <property type="match status" value="1"/>
</dbReference>
<dbReference type="OrthoDB" id="10019582at2759"/>
<gene>
    <name evidence="2" type="ORF">JKP88DRAFT_267245</name>
</gene>
<dbReference type="EMBL" id="JAFCMP010000048">
    <property type="protein sequence ID" value="KAG5189559.1"/>
    <property type="molecule type" value="Genomic_DNA"/>
</dbReference>
<sequence length="1054" mass="116375">MGPWAHKLIVSSLCTVGLVALAVCMLLQLHHHLLLPPLSPVQRRLAELKIWHQQYMRRREHSGVIVYNRIGKCGSTSMVRLLDKLHRETKQLISYHLPIKFWGHEGPEVIERWLNRTKLAEAQARETGRTVVLDGHSAWLNYSEHGYPAPVYINVVREPISRMKSIFYYMHSPIRHNATHSADALAQLMGDERHDPLKHTLSNCLRVPRCQEFVTHKYAAQPIRQPTDLERPPALNWAPYLKCSTLQPLCAPAVAACRSRQFRGMAPEKTAITLHPAPEAIVARAVRNLLNEYLVVIPLQELEPGLQLLECLLPKEFKGAMTLFKVRKALVQVPVVGVSLKCHAYSMVALCKGLELVLNSMNAGQSSMLYNDSACALLDRPCSGVHRCGKWPSPLAKVNGYPSVKHSRRFHRLQQAVLPACRELIACSGGSRPCHRLHFTGKPLQRRTAAGVGQAVRVQRSEKRGNSRSTSGKREEDNVVEVDDRPFVYQATDCGGGACNTAFKQRPLRLVSGFAPALVHLEEQEFICRMRTRALDGLTAVLLLKLPAATPANDACWANASSPTQSNCDMMGCLHVDGLPDEWLQEYPLTPERLARSVPYVGDTHRLQEIMMKAIAGGKLNVVALGGSVTLGHWTLTIKSDRSHWLENSWVSRIEAWLVRRFPAASVTVQNRARSSCHAVCQTSMLMKTLPPEESIDLVLMDISINDGYNIHFKQVGLDKLKVANEVLVRHALSLPSKPAIIYLEAVVPNNATTDYWDVQEWVTPIMQPYGVNMVSYRDAVWPVFANESEAVRSTFWEILPTAPKNDPDGIHSSWRAHVLYANTLAHFLDTHYAEACSAQEKGQALAQAAKFKGPSDVPVLAGTADAELLLLCNGARPSVMYDVESPDTHASISLLASSGWALYEESLNRAGMIGFGLITPHAVLEIELTCRDPAVVSITYLESYEQMGAVRVTGISADAPGAEPGALSMHQELVIDAMDSKRHGSGPSTVRLPLTSLSATHEGAEQKTSVYRLLFTLLGPPDVAALASSGGGHDVDLQNRGGWKFKLLGLACC</sequence>
<dbReference type="SUPFAM" id="SSF52266">
    <property type="entry name" value="SGNH hydrolase"/>
    <property type="match status" value="1"/>
</dbReference>
<dbReference type="PANTHER" id="PTHR34407">
    <property type="entry name" value="EXPRESSED PROTEIN"/>
    <property type="match status" value="1"/>
</dbReference>